<evidence type="ECO:0000256" key="1">
    <source>
        <dbReference type="SAM" id="Phobius"/>
    </source>
</evidence>
<evidence type="ECO:0008006" key="4">
    <source>
        <dbReference type="Google" id="ProtNLM"/>
    </source>
</evidence>
<reference evidence="2 3" key="1">
    <citation type="journal article" date="2020" name="Microbes Environ.">
        <title>Synthetic bacterial community of duckweed: a simple and stable system to study plant-microbe interactions.</title>
        <authorList>
            <person name="Ishizawa H."/>
            <person name="Tada M."/>
            <person name="Kuroda M."/>
            <person name="Inoue D."/>
            <person name="Futamata H."/>
            <person name="Ike M."/>
        </authorList>
    </citation>
    <scope>NUCLEOTIDE SEQUENCE [LARGE SCALE GENOMIC DNA]</scope>
    <source>
        <strain evidence="2 3">DW100</strain>
    </source>
</reference>
<dbReference type="EMBL" id="AP029022">
    <property type="protein sequence ID" value="BEV05030.1"/>
    <property type="molecule type" value="Genomic_DNA"/>
</dbReference>
<keyword evidence="1" id="KW-0472">Membrane</keyword>
<organism evidence="2 3">
    <name type="scientific">Chryseobacterium gambrini</name>
    <dbReference type="NCBI Taxonomy" id="373672"/>
    <lineage>
        <taxon>Bacteria</taxon>
        <taxon>Pseudomonadati</taxon>
        <taxon>Bacteroidota</taxon>
        <taxon>Flavobacteriia</taxon>
        <taxon>Flavobacteriales</taxon>
        <taxon>Weeksellaceae</taxon>
        <taxon>Chryseobacterium group</taxon>
        <taxon>Chryseobacterium</taxon>
    </lineage>
</organism>
<keyword evidence="3" id="KW-1185">Reference proteome</keyword>
<name>A0ABM8K7L4_9FLAO</name>
<gene>
    <name evidence="2" type="ORF">CRDW_24040</name>
</gene>
<keyword evidence="1" id="KW-1133">Transmembrane helix</keyword>
<evidence type="ECO:0000313" key="2">
    <source>
        <dbReference type="EMBL" id="BEV05030.1"/>
    </source>
</evidence>
<proteinExistence type="predicted"/>
<evidence type="ECO:0000313" key="3">
    <source>
        <dbReference type="Proteomes" id="UP001380186"/>
    </source>
</evidence>
<feature type="transmembrane region" description="Helical" evidence="1">
    <location>
        <begin position="429"/>
        <end position="448"/>
    </location>
</feature>
<dbReference type="RefSeq" id="WP_338612793.1">
    <property type="nucleotide sequence ID" value="NZ_AP029022.1"/>
</dbReference>
<protein>
    <recommendedName>
        <fullName evidence="4">AsmA-like C-terminal domain-containing protein</fullName>
    </recommendedName>
</protein>
<accession>A0ABM8K7L4</accession>
<keyword evidence="1" id="KW-0812">Transmembrane</keyword>
<dbReference type="Proteomes" id="UP001380186">
    <property type="component" value="Chromosome"/>
</dbReference>
<sequence>MKTILQELQDLSINNPAGYISKDLFSHFTLNKLIDVGNRMKGIEIVAGNGQLSTSLRNIIWSSPRPSTSLVPSRSSAFPDITVDLLISPSFEVVFDIFIKNNPAAKISEVILKFDNVRAKMRAENNTIIFEGSDFDFQRNIIRLPDAEILLTNNNIDPLEASHVEGHLGYGVVSQAVSASISKRHEISLETVFPFLNFGKSIKLAILQSGKFLGIIPTETVTLNSSASCKCSDGNELLLSNTDLTKINIPSDVTPNDNLGEVIIGGPVAENKNPLTDFGQRLKGDGEIGTYIPLSFAEKMVGDPMPSITFPAQDDSGVIGYNARATVAFKDPKITFDLIGGGILLDVDLDINISAYCDFEIFKGLRLPIGWAVIIPTKKGSIQMGFYPSVDQSGTLKLKGTLNKSDMGKYAAVVIGVGTALKMLGVTSWLGFLIDVVLSGILSHGLPIKLKKEISKYMANREWKLIDGLPVLDLTKKIFPRAPFDVDTNSLLASVDFKG</sequence>